<dbReference type="AlphaFoldDB" id="A0ABD1ZN80"/>
<feature type="region of interest" description="Disordered" evidence="1">
    <location>
        <begin position="1"/>
        <end position="29"/>
    </location>
</feature>
<organism evidence="2 3">
    <name type="scientific">Riccia fluitans</name>
    <dbReference type="NCBI Taxonomy" id="41844"/>
    <lineage>
        <taxon>Eukaryota</taxon>
        <taxon>Viridiplantae</taxon>
        <taxon>Streptophyta</taxon>
        <taxon>Embryophyta</taxon>
        <taxon>Marchantiophyta</taxon>
        <taxon>Marchantiopsida</taxon>
        <taxon>Marchantiidae</taxon>
        <taxon>Marchantiales</taxon>
        <taxon>Ricciaceae</taxon>
        <taxon>Riccia</taxon>
    </lineage>
</organism>
<accession>A0ABD1ZN80</accession>
<evidence type="ECO:0000256" key="1">
    <source>
        <dbReference type="SAM" id="MobiDB-lite"/>
    </source>
</evidence>
<dbReference type="PANTHER" id="PTHR38372">
    <property type="entry name" value="DENTIN SIALOPHOSPHOPROTEIN-LIKE PROTEIN"/>
    <property type="match status" value="1"/>
</dbReference>
<dbReference type="Proteomes" id="UP001605036">
    <property type="component" value="Unassembled WGS sequence"/>
</dbReference>
<protein>
    <submittedName>
        <fullName evidence="2">Uncharacterized protein</fullName>
    </submittedName>
</protein>
<keyword evidence="3" id="KW-1185">Reference proteome</keyword>
<name>A0ABD1ZN80_9MARC</name>
<proteinExistence type="predicted"/>
<evidence type="ECO:0000313" key="3">
    <source>
        <dbReference type="Proteomes" id="UP001605036"/>
    </source>
</evidence>
<reference evidence="2 3" key="1">
    <citation type="submission" date="2024-09" db="EMBL/GenBank/DDBJ databases">
        <title>Chromosome-scale assembly of Riccia fluitans.</title>
        <authorList>
            <person name="Paukszto L."/>
            <person name="Sawicki J."/>
            <person name="Karawczyk K."/>
            <person name="Piernik-Szablinska J."/>
            <person name="Szczecinska M."/>
            <person name="Mazdziarz M."/>
        </authorList>
    </citation>
    <scope>NUCLEOTIDE SEQUENCE [LARGE SCALE GENOMIC DNA]</scope>
    <source>
        <strain evidence="2">Rf_01</strain>
        <tissue evidence="2">Aerial parts of the thallus</tissue>
    </source>
</reference>
<dbReference type="EMBL" id="JBHFFA010000001">
    <property type="protein sequence ID" value="KAL2651684.1"/>
    <property type="molecule type" value="Genomic_DNA"/>
</dbReference>
<evidence type="ECO:0000313" key="2">
    <source>
        <dbReference type="EMBL" id="KAL2651684.1"/>
    </source>
</evidence>
<gene>
    <name evidence="2" type="ORF">R1flu_019812</name>
</gene>
<sequence>MMKDKGRTSDSRGVGGGIGSGNNVSGAVNLAAPSQEESFQLKLGTGNLFAMAIRITPGFIEQLKRIQEQGGERTTDVDVEQKQNNKSLIRACKAHGSQAKRKQVSGRDGRAGTDSEGRV</sequence>
<feature type="region of interest" description="Disordered" evidence="1">
    <location>
        <begin position="90"/>
        <end position="119"/>
    </location>
</feature>
<feature type="compositionally biased region" description="Basic and acidic residues" evidence="1">
    <location>
        <begin position="105"/>
        <end position="119"/>
    </location>
</feature>
<dbReference type="PANTHER" id="PTHR38372:SF2">
    <property type="entry name" value="DENTIN SIALOPHOSPHOPROTEIN-LIKE PROTEIN"/>
    <property type="match status" value="1"/>
</dbReference>
<comment type="caution">
    <text evidence="2">The sequence shown here is derived from an EMBL/GenBank/DDBJ whole genome shotgun (WGS) entry which is preliminary data.</text>
</comment>
<feature type="compositionally biased region" description="Basic and acidic residues" evidence="1">
    <location>
        <begin position="1"/>
        <end position="10"/>
    </location>
</feature>